<evidence type="ECO:0000313" key="8">
    <source>
        <dbReference type="EMBL" id="KAF2774090.1"/>
    </source>
</evidence>
<keyword evidence="7" id="KW-1133">Transmembrane helix</keyword>
<feature type="site" description="Important for catalytic activity, responsible for pKa modulation of the active site Glu and correct orientation of both the proton donor and substrate" evidence="4">
    <location>
        <position position="288"/>
    </location>
</feature>
<comment type="similarity">
    <text evidence="1 5">Belongs to the glycosyl hydrolase 43 family.</text>
</comment>
<keyword evidence="7" id="KW-0812">Transmembrane</keyword>
<dbReference type="InterPro" id="IPR006710">
    <property type="entry name" value="Glyco_hydro_43"/>
</dbReference>
<sequence length="431" mass="45862">MFHSPGAVEGQAHEDAFTRDVKSPVDHVEQARGSTLSFWQTHFCRPTDRDPSKADNARNRRFSFFSLGSIITGIVLLVTLLAVAAAATAVSLLHSRKAAPVRFEPGNHTIQPPVTNGSSPIRAAIAANFADPTFWYYDGTYYAFATNNAAGILNQPDNATRYDYGTSNIQIATSTDFITWDLLNSTHDPLPTTGQWVTQGLTVSRPHIPKANVWAPGISQRSTDKKFVMYYSAGKNAPDNVTVGATIPGHPVPHCVGAAVSVGLDPAGPYEPMNETLACELDQGGAIDPAGFQDDDGTLYVVYKIDGNNIGHGGTCGNTVKPIVPTPLMLQKMEADGVTKSGNATQILDRIASDGPLIEAPSLVRSSAGIYFLFFSSGCTRAPSYNFKYATATSIEGPYTRAAKPLLQTGSYGLVAPGSAAVHSDGKIPLL</sequence>
<dbReference type="PANTHER" id="PTHR42812:SF5">
    <property type="entry name" value="ENDO-ARABINASE"/>
    <property type="match status" value="1"/>
</dbReference>
<evidence type="ECO:0000256" key="6">
    <source>
        <dbReference type="SAM" id="MobiDB-lite"/>
    </source>
</evidence>
<feature type="compositionally biased region" description="Basic and acidic residues" evidence="6">
    <location>
        <begin position="11"/>
        <end position="24"/>
    </location>
</feature>
<evidence type="ECO:0000256" key="3">
    <source>
        <dbReference type="ARBA" id="ARBA00023295"/>
    </source>
</evidence>
<gene>
    <name evidence="8" type="ORF">EJ03DRAFT_263941</name>
</gene>
<organism evidence="8 9">
    <name type="scientific">Teratosphaeria nubilosa</name>
    <dbReference type="NCBI Taxonomy" id="161662"/>
    <lineage>
        <taxon>Eukaryota</taxon>
        <taxon>Fungi</taxon>
        <taxon>Dikarya</taxon>
        <taxon>Ascomycota</taxon>
        <taxon>Pezizomycotina</taxon>
        <taxon>Dothideomycetes</taxon>
        <taxon>Dothideomycetidae</taxon>
        <taxon>Mycosphaerellales</taxon>
        <taxon>Teratosphaeriaceae</taxon>
        <taxon>Teratosphaeria</taxon>
    </lineage>
</organism>
<reference evidence="8" key="1">
    <citation type="journal article" date="2020" name="Stud. Mycol.">
        <title>101 Dothideomycetes genomes: a test case for predicting lifestyles and emergence of pathogens.</title>
        <authorList>
            <person name="Haridas S."/>
            <person name="Albert R."/>
            <person name="Binder M."/>
            <person name="Bloem J."/>
            <person name="Labutti K."/>
            <person name="Salamov A."/>
            <person name="Andreopoulos B."/>
            <person name="Baker S."/>
            <person name="Barry K."/>
            <person name="Bills G."/>
            <person name="Bluhm B."/>
            <person name="Cannon C."/>
            <person name="Castanera R."/>
            <person name="Culley D."/>
            <person name="Daum C."/>
            <person name="Ezra D."/>
            <person name="Gonzalez J."/>
            <person name="Henrissat B."/>
            <person name="Kuo A."/>
            <person name="Liang C."/>
            <person name="Lipzen A."/>
            <person name="Lutzoni F."/>
            <person name="Magnuson J."/>
            <person name="Mondo S."/>
            <person name="Nolan M."/>
            <person name="Ohm R."/>
            <person name="Pangilinan J."/>
            <person name="Park H.-J."/>
            <person name="Ramirez L."/>
            <person name="Alfaro M."/>
            <person name="Sun H."/>
            <person name="Tritt A."/>
            <person name="Yoshinaga Y."/>
            <person name="Zwiers L.-H."/>
            <person name="Turgeon B."/>
            <person name="Goodwin S."/>
            <person name="Spatafora J."/>
            <person name="Crous P."/>
            <person name="Grigoriev I."/>
        </authorList>
    </citation>
    <scope>NUCLEOTIDE SEQUENCE</scope>
    <source>
        <strain evidence="8">CBS 116005</strain>
    </source>
</reference>
<dbReference type="OrthoDB" id="3879658at2759"/>
<accession>A0A6G1LN84</accession>
<name>A0A6G1LN84_9PEZI</name>
<dbReference type="GO" id="GO:0004553">
    <property type="term" value="F:hydrolase activity, hydrolyzing O-glycosyl compounds"/>
    <property type="evidence" value="ECO:0007669"/>
    <property type="project" value="InterPro"/>
</dbReference>
<dbReference type="InterPro" id="IPR051795">
    <property type="entry name" value="Glycosyl_Hydrlase_43"/>
</dbReference>
<keyword evidence="3 5" id="KW-0326">Glycosidase</keyword>
<dbReference type="AlphaFoldDB" id="A0A6G1LN84"/>
<dbReference type="InterPro" id="IPR023296">
    <property type="entry name" value="Glyco_hydro_beta-prop_sf"/>
</dbReference>
<dbReference type="GO" id="GO:0005975">
    <property type="term" value="P:carbohydrate metabolic process"/>
    <property type="evidence" value="ECO:0007669"/>
    <property type="project" value="InterPro"/>
</dbReference>
<keyword evidence="9" id="KW-1185">Reference proteome</keyword>
<dbReference type="SUPFAM" id="SSF75005">
    <property type="entry name" value="Arabinanase/levansucrase/invertase"/>
    <property type="match status" value="1"/>
</dbReference>
<dbReference type="Gene3D" id="2.115.10.20">
    <property type="entry name" value="Glycosyl hydrolase domain, family 43"/>
    <property type="match status" value="1"/>
</dbReference>
<keyword evidence="2 5" id="KW-0378">Hydrolase</keyword>
<dbReference type="CDD" id="cd08999">
    <property type="entry name" value="GH43_ABN-like"/>
    <property type="match status" value="1"/>
</dbReference>
<feature type="region of interest" description="Disordered" evidence="6">
    <location>
        <begin position="1"/>
        <end position="24"/>
    </location>
</feature>
<evidence type="ECO:0000256" key="2">
    <source>
        <dbReference type="ARBA" id="ARBA00022801"/>
    </source>
</evidence>
<dbReference type="Pfam" id="PF04616">
    <property type="entry name" value="Glyco_hydro_43"/>
    <property type="match status" value="1"/>
</dbReference>
<evidence type="ECO:0000313" key="9">
    <source>
        <dbReference type="Proteomes" id="UP000799436"/>
    </source>
</evidence>
<keyword evidence="7" id="KW-0472">Membrane</keyword>
<dbReference type="Proteomes" id="UP000799436">
    <property type="component" value="Unassembled WGS sequence"/>
</dbReference>
<proteinExistence type="inferred from homology"/>
<evidence type="ECO:0000256" key="5">
    <source>
        <dbReference type="RuleBase" id="RU361187"/>
    </source>
</evidence>
<dbReference type="PANTHER" id="PTHR42812">
    <property type="entry name" value="BETA-XYLOSIDASE"/>
    <property type="match status" value="1"/>
</dbReference>
<protein>
    <submittedName>
        <fullName evidence="8">Arabinanase/levansucrase/invertase</fullName>
    </submittedName>
</protein>
<dbReference type="EMBL" id="ML995809">
    <property type="protein sequence ID" value="KAF2774090.1"/>
    <property type="molecule type" value="Genomic_DNA"/>
</dbReference>
<evidence type="ECO:0000256" key="1">
    <source>
        <dbReference type="ARBA" id="ARBA00009865"/>
    </source>
</evidence>
<evidence type="ECO:0000256" key="4">
    <source>
        <dbReference type="PIRSR" id="PIRSR606710-2"/>
    </source>
</evidence>
<evidence type="ECO:0000256" key="7">
    <source>
        <dbReference type="SAM" id="Phobius"/>
    </source>
</evidence>
<feature type="transmembrane region" description="Helical" evidence="7">
    <location>
        <begin position="62"/>
        <end position="87"/>
    </location>
</feature>